<dbReference type="InterPro" id="IPR027417">
    <property type="entry name" value="P-loop_NTPase"/>
</dbReference>
<dbReference type="InterPro" id="IPR029058">
    <property type="entry name" value="AB_hydrolase_fold"/>
</dbReference>
<evidence type="ECO:0000313" key="2">
    <source>
        <dbReference type="EMBL" id="KAF2266736.1"/>
    </source>
</evidence>
<dbReference type="SUPFAM" id="SSF53474">
    <property type="entry name" value="alpha/beta-Hydrolases"/>
    <property type="match status" value="1"/>
</dbReference>
<comment type="caution">
    <text evidence="2">The sequence shown here is derived from an EMBL/GenBank/DDBJ whole genome shotgun (WGS) entry which is preliminary data.</text>
</comment>
<dbReference type="Pfam" id="PF13424">
    <property type="entry name" value="TPR_12"/>
    <property type="match status" value="2"/>
</dbReference>
<dbReference type="AlphaFoldDB" id="A0A9P4KEL8"/>
<dbReference type="PANTHER" id="PTHR46082">
    <property type="entry name" value="ATP/GTP-BINDING PROTEIN-RELATED"/>
    <property type="match status" value="1"/>
</dbReference>
<proteinExistence type="predicted"/>
<dbReference type="Gene3D" id="3.40.50.300">
    <property type="entry name" value="P-loop containing nucleotide triphosphate hydrolases"/>
    <property type="match status" value="1"/>
</dbReference>
<evidence type="ECO:0000313" key="3">
    <source>
        <dbReference type="Proteomes" id="UP000800093"/>
    </source>
</evidence>
<organism evidence="2 3">
    <name type="scientific">Lojkania enalia</name>
    <dbReference type="NCBI Taxonomy" id="147567"/>
    <lineage>
        <taxon>Eukaryota</taxon>
        <taxon>Fungi</taxon>
        <taxon>Dikarya</taxon>
        <taxon>Ascomycota</taxon>
        <taxon>Pezizomycotina</taxon>
        <taxon>Dothideomycetes</taxon>
        <taxon>Pleosporomycetidae</taxon>
        <taxon>Pleosporales</taxon>
        <taxon>Pleosporales incertae sedis</taxon>
        <taxon>Lojkania</taxon>
    </lineage>
</organism>
<dbReference type="Gene3D" id="3.40.50.1820">
    <property type="entry name" value="alpha/beta hydrolase"/>
    <property type="match status" value="1"/>
</dbReference>
<feature type="region of interest" description="Disordered" evidence="1">
    <location>
        <begin position="1151"/>
        <end position="1201"/>
    </location>
</feature>
<dbReference type="SUPFAM" id="SSF48452">
    <property type="entry name" value="TPR-like"/>
    <property type="match status" value="2"/>
</dbReference>
<reference evidence="3" key="1">
    <citation type="journal article" date="2020" name="Stud. Mycol.">
        <title>101 Dothideomycetes genomes: A test case for predicting lifestyles and emergence of pathogens.</title>
        <authorList>
            <person name="Haridas S."/>
            <person name="Albert R."/>
            <person name="Binder M."/>
            <person name="Bloem J."/>
            <person name="LaButti K."/>
            <person name="Salamov A."/>
            <person name="Andreopoulos B."/>
            <person name="Baker S."/>
            <person name="Barry K."/>
            <person name="Bills G."/>
            <person name="Bluhm B."/>
            <person name="Cannon C."/>
            <person name="Castanera R."/>
            <person name="Culley D."/>
            <person name="Daum C."/>
            <person name="Ezra D."/>
            <person name="Gonzalez J."/>
            <person name="Henrissat B."/>
            <person name="Kuo A."/>
            <person name="Liang C."/>
            <person name="Lipzen A."/>
            <person name="Lutzoni F."/>
            <person name="Magnuson J."/>
            <person name="Mondo S."/>
            <person name="Nolan M."/>
            <person name="Ohm R."/>
            <person name="Pangilinan J."/>
            <person name="Park H.-J."/>
            <person name="Ramirez L."/>
            <person name="Alfaro M."/>
            <person name="Sun H."/>
            <person name="Tritt A."/>
            <person name="Yoshinaga Y."/>
            <person name="Zwiers L.-H."/>
            <person name="Turgeon B."/>
            <person name="Goodwin S."/>
            <person name="Spatafora J."/>
            <person name="Crous P."/>
            <person name="Grigoriev I."/>
        </authorList>
    </citation>
    <scope>NUCLEOTIDE SEQUENCE [LARGE SCALE GENOMIC DNA]</scope>
    <source>
        <strain evidence="3">CBS 304.66</strain>
    </source>
</reference>
<name>A0A9P4KEL8_9PLEO</name>
<dbReference type="InterPro" id="IPR011990">
    <property type="entry name" value="TPR-like_helical_dom_sf"/>
</dbReference>
<dbReference type="SUPFAM" id="SSF52540">
    <property type="entry name" value="P-loop containing nucleoside triphosphate hydrolases"/>
    <property type="match status" value="1"/>
</dbReference>
<dbReference type="PANTHER" id="PTHR46082:SF6">
    <property type="entry name" value="AAA+ ATPASE DOMAIN-CONTAINING PROTEIN-RELATED"/>
    <property type="match status" value="1"/>
</dbReference>
<dbReference type="OrthoDB" id="5086500at2759"/>
<dbReference type="Gene3D" id="1.25.40.10">
    <property type="entry name" value="Tetratricopeptide repeat domain"/>
    <property type="match status" value="3"/>
</dbReference>
<gene>
    <name evidence="2" type="ORF">CC78DRAFT_614911</name>
</gene>
<keyword evidence="3" id="KW-1185">Reference proteome</keyword>
<dbReference type="InterPro" id="IPR053137">
    <property type="entry name" value="NLR-like"/>
</dbReference>
<feature type="compositionally biased region" description="Basic and acidic residues" evidence="1">
    <location>
        <begin position="1158"/>
        <end position="1172"/>
    </location>
</feature>
<accession>A0A9P4KEL8</accession>
<sequence>MTIIECTENDPHLGKGAPALVEYVLSLNLIAPLEELIGLIAGSIVAIHGIFEDATQTWTDPGSNILWLRDLLLAKLRNVRVLLYEYNASALKSPGNDGADGILAQATTLVAELCADRELANATTRPIIFVCHGLGGLLAKRALVYSHSRRQKAIEHLRSICISTYGILFMATPHNGFSKETILFTHGNDSPGPSQSILSFLKGSDMLNDITDQFAPLMKEFSIYNFWENNETDFGTRKIFIVDHESAAPTWNDVERCGIQGTHSTMVKYSNHFDQGFRLVLEALSRYVKRAPLVIRSRWSNEQELIARERQREVEELLQPRFQLIFPEDTSTSMINEWCLVPRSPSKFFTGRQKHAREVKEMLGPIRSHDDRKRNEPIVLYGLGGSGKTQFCLKYVEDNKHRYWGVFWIDASDKENIESGFGAIGEQAGRGSTLSAGIYWLSRCTKPWLLIFDNADDPDLGIEEYFPSGGNGHILVTTRNPRAAEETRAGRIRFRGMEAQEAVTFLLKAACSDTPYDTIPSTPKRRICAEKIAIELGFLPLALAHAGATIRRNIFTLERYLEYYLGCRKSTMSHSHINSADDVNVITTWEIPFQRIARRGSLKYKDAVDLMHVIAFMHFETIPEAAFQRPWTNLTKYSANQRQRPDILRLVWNIEAQARFRRAIGVLYDHSIIDFEPSNSSCSMHPVVHKWARERLASDEQKYWLECAMETLAQCISPNLEASERKFRALLLPHINSCLQVEAVLQLPETLERAMEYERFGWVYAEQCLWHNASKWQEKTVEIRKRLLGRRHPDTIRAQRNWGQTLWNLFKIKEAIDIQRQVLFTLFFCRSPVKEWIVWPIWRPIHIPYCIALDDLTLTLWLAGKREYSKMTGERAVEGLTKRLGPADPKTLNAMFNLARTYLHLGEPEKCHKLLLWVLRLQKHFFGPNHPDTLMTRNELGISLCARKRHLAAAQRLLENVLKARREILGDEHAYTLWSVNDLSKIYVERGRASEAVKILEDIVPVVQRTLGEKHVGMMMTRSNLGKAYSIAGRWEEAERTIQPLLADIPPDHPDRIHTQHGYAYIKFNLGSIDESEKICDMMLDTITSKKILAINDPRTVAIADLLLRIYRQQGRESDIASIKKRIPGADRIENEDRFDVYAIRKASDPNLPSARGTIEREKSRSTSELRQAKRGTPSEFVNPRSERGESKPKLATRYTF</sequence>
<dbReference type="Proteomes" id="UP000800093">
    <property type="component" value="Unassembled WGS sequence"/>
</dbReference>
<protein>
    <submittedName>
        <fullName evidence="2">TPR-like protein</fullName>
    </submittedName>
</protein>
<dbReference type="EMBL" id="ML986596">
    <property type="protein sequence ID" value="KAF2266736.1"/>
    <property type="molecule type" value="Genomic_DNA"/>
</dbReference>
<evidence type="ECO:0000256" key="1">
    <source>
        <dbReference type="SAM" id="MobiDB-lite"/>
    </source>
</evidence>